<dbReference type="EMBL" id="ASHM01009961">
    <property type="protein sequence ID" value="PNY18107.1"/>
    <property type="molecule type" value="Genomic_DNA"/>
</dbReference>
<keyword evidence="9" id="KW-0325">Glycoprotein</keyword>
<dbReference type="SUPFAM" id="SSF90123">
    <property type="entry name" value="ABC transporter transmembrane region"/>
    <property type="match status" value="1"/>
</dbReference>
<evidence type="ECO:0000256" key="8">
    <source>
        <dbReference type="ARBA" id="ARBA00023136"/>
    </source>
</evidence>
<keyword evidence="8 10" id="KW-0472">Membrane</keyword>
<dbReference type="GO" id="GO:0016020">
    <property type="term" value="C:membrane"/>
    <property type="evidence" value="ECO:0007669"/>
    <property type="project" value="InterPro"/>
</dbReference>
<evidence type="ECO:0000256" key="6">
    <source>
        <dbReference type="ARBA" id="ARBA00022840"/>
    </source>
</evidence>
<feature type="transmembrane region" description="Helical" evidence="10">
    <location>
        <begin position="24"/>
        <end position="44"/>
    </location>
</feature>
<evidence type="ECO:0000313" key="12">
    <source>
        <dbReference type="EMBL" id="PNY18107.1"/>
    </source>
</evidence>
<dbReference type="InterPro" id="IPR003439">
    <property type="entry name" value="ABC_transporter-like_ATP-bd"/>
</dbReference>
<name>A0A2K3PS61_TRIPR</name>
<dbReference type="GO" id="GO:0016887">
    <property type="term" value="F:ATP hydrolysis activity"/>
    <property type="evidence" value="ECO:0007669"/>
    <property type="project" value="InterPro"/>
</dbReference>
<dbReference type="SMART" id="SM00382">
    <property type="entry name" value="AAA"/>
    <property type="match status" value="1"/>
</dbReference>
<reference evidence="12 13" key="2">
    <citation type="journal article" date="2017" name="Front. Plant Sci.">
        <title>Gene Classification and Mining of Molecular Markers Useful in Red Clover (Trifolium pratense) Breeding.</title>
        <authorList>
            <person name="Istvanek J."/>
            <person name="Dluhosova J."/>
            <person name="Dluhos P."/>
            <person name="Patkova L."/>
            <person name="Nedelnik J."/>
            <person name="Repkova J."/>
        </authorList>
    </citation>
    <scope>NUCLEOTIDE SEQUENCE [LARGE SCALE GENOMIC DNA]</scope>
    <source>
        <strain evidence="13">cv. Tatra</strain>
        <tissue evidence="12">Young leaves</tissue>
    </source>
</reference>
<keyword evidence="6" id="KW-0067">ATP-binding</keyword>
<keyword evidence="2" id="KW-0813">Transport</keyword>
<evidence type="ECO:0000256" key="1">
    <source>
        <dbReference type="ARBA" id="ARBA00007577"/>
    </source>
</evidence>
<dbReference type="SUPFAM" id="SSF52540">
    <property type="entry name" value="P-loop containing nucleoside triphosphate hydrolases"/>
    <property type="match status" value="1"/>
</dbReference>
<dbReference type="CDD" id="cd03249">
    <property type="entry name" value="ABC_MTABC3_MDL1_MDL2"/>
    <property type="match status" value="1"/>
</dbReference>
<dbReference type="Pfam" id="PF00005">
    <property type="entry name" value="ABC_tran"/>
    <property type="match status" value="1"/>
</dbReference>
<proteinExistence type="inferred from homology"/>
<accession>A0A2K3PS61</accession>
<evidence type="ECO:0000259" key="11">
    <source>
        <dbReference type="PROSITE" id="PS50893"/>
    </source>
</evidence>
<comment type="similarity">
    <text evidence="1">Belongs to the ABC transporter superfamily. ABCB family. Multidrug resistance exporter (TC 3.A.1.201) subfamily.</text>
</comment>
<dbReference type="InterPro" id="IPR003593">
    <property type="entry name" value="AAA+_ATPase"/>
</dbReference>
<dbReference type="STRING" id="57577.A0A2K3PS61"/>
<evidence type="ECO:0000256" key="9">
    <source>
        <dbReference type="ARBA" id="ARBA00023180"/>
    </source>
</evidence>
<dbReference type="GO" id="GO:0005524">
    <property type="term" value="F:ATP binding"/>
    <property type="evidence" value="ECO:0007669"/>
    <property type="project" value="UniProtKB-KW"/>
</dbReference>
<keyword evidence="7 10" id="KW-1133">Transmembrane helix</keyword>
<sequence length="428" mass="46943">MIAFSNALQGTVNLGLKQGLAKGLAIGSNGFVFAIWSFMCYYGSRLVMYHGAKGGTVFAVGATIALGGLWRVLLMDSQWWCKWMKKLTFEGDSLEGENVAGKTVALVGESGSGKSTLIALLQRFYDPIGGEILVDGVAINKLNIKWLRSIMGLVSQEPSLFATSIKENIIFGKEDATEDEIVEAAKICNAHDFISLLPQGYNTQVGERGVQLSGGQKQRIAIARAIIKKPRILLLDEATSALDTKSERLVQQALDNATIDCTTIVIAHRLSTIQNANIIAVVHGGKINEIGSHNELLQNNTGVYSSLVHNQQTDKERVEEETVTTTFTKRDPQITCFVDPTTLVEDEKNNINNVNFNEEYLTKRVRESMLSKIITFEVAWFDCDENSSGAVCSRLANDANVGCKLNARQLLRLISISIRAVTIQEISH</sequence>
<evidence type="ECO:0000256" key="3">
    <source>
        <dbReference type="ARBA" id="ARBA00022692"/>
    </source>
</evidence>
<keyword evidence="4" id="KW-0677">Repeat</keyword>
<dbReference type="ExpressionAtlas" id="A0A2K3PS61">
    <property type="expression patterns" value="baseline"/>
</dbReference>
<dbReference type="PROSITE" id="PS50893">
    <property type="entry name" value="ABC_TRANSPORTER_2"/>
    <property type="match status" value="1"/>
</dbReference>
<dbReference type="InterPro" id="IPR027417">
    <property type="entry name" value="P-loop_NTPase"/>
</dbReference>
<evidence type="ECO:0000256" key="10">
    <source>
        <dbReference type="SAM" id="Phobius"/>
    </source>
</evidence>
<dbReference type="Proteomes" id="UP000236291">
    <property type="component" value="Unassembled WGS sequence"/>
</dbReference>
<dbReference type="Gene3D" id="3.40.50.300">
    <property type="entry name" value="P-loop containing nucleotide triphosphate hydrolases"/>
    <property type="match status" value="1"/>
</dbReference>
<keyword evidence="3 10" id="KW-0812">Transmembrane</keyword>
<evidence type="ECO:0000256" key="5">
    <source>
        <dbReference type="ARBA" id="ARBA00022741"/>
    </source>
</evidence>
<comment type="caution">
    <text evidence="12">The sequence shown here is derived from an EMBL/GenBank/DDBJ whole genome shotgun (WGS) entry which is preliminary data.</text>
</comment>
<dbReference type="PANTHER" id="PTHR45136:SF2">
    <property type="entry name" value="ABC TRANSPORTER DOMAIN-CONTAINING PROTEIN"/>
    <property type="match status" value="1"/>
</dbReference>
<dbReference type="AlphaFoldDB" id="A0A2K3PS61"/>
<dbReference type="PANTHER" id="PTHR45136">
    <property type="entry name" value="ABC TRANSPORTER DOMAIN-CONTAINING PROTEIN"/>
    <property type="match status" value="1"/>
</dbReference>
<evidence type="ECO:0000256" key="2">
    <source>
        <dbReference type="ARBA" id="ARBA00022448"/>
    </source>
</evidence>
<reference evidence="12 13" key="1">
    <citation type="journal article" date="2014" name="Am. J. Bot.">
        <title>Genome assembly and annotation for red clover (Trifolium pratense; Fabaceae).</title>
        <authorList>
            <person name="Istvanek J."/>
            <person name="Jaros M."/>
            <person name="Krenek A."/>
            <person name="Repkova J."/>
        </authorList>
    </citation>
    <scope>NUCLEOTIDE SEQUENCE [LARGE SCALE GENOMIC DNA]</scope>
    <source>
        <strain evidence="13">cv. Tatra</strain>
        <tissue evidence="12">Young leaves</tissue>
    </source>
</reference>
<dbReference type="FunFam" id="3.40.50.300:FF:000205">
    <property type="entry name" value="ABC transporter B family member 4"/>
    <property type="match status" value="1"/>
</dbReference>
<feature type="transmembrane region" description="Helical" evidence="10">
    <location>
        <begin position="56"/>
        <end position="74"/>
    </location>
</feature>
<dbReference type="Gene3D" id="1.20.1560.10">
    <property type="entry name" value="ABC transporter type 1, transmembrane domain"/>
    <property type="match status" value="1"/>
</dbReference>
<feature type="domain" description="ABC transporter" evidence="11">
    <location>
        <begin position="64"/>
        <end position="309"/>
    </location>
</feature>
<keyword evidence="5" id="KW-0547">Nucleotide-binding</keyword>
<dbReference type="PROSITE" id="PS00211">
    <property type="entry name" value="ABC_TRANSPORTER_1"/>
    <property type="match status" value="1"/>
</dbReference>
<dbReference type="InterPro" id="IPR017871">
    <property type="entry name" value="ABC_transporter-like_CS"/>
</dbReference>
<evidence type="ECO:0000256" key="4">
    <source>
        <dbReference type="ARBA" id="ARBA00022737"/>
    </source>
</evidence>
<organism evidence="12 13">
    <name type="scientific">Trifolium pratense</name>
    <name type="common">Red clover</name>
    <dbReference type="NCBI Taxonomy" id="57577"/>
    <lineage>
        <taxon>Eukaryota</taxon>
        <taxon>Viridiplantae</taxon>
        <taxon>Streptophyta</taxon>
        <taxon>Embryophyta</taxon>
        <taxon>Tracheophyta</taxon>
        <taxon>Spermatophyta</taxon>
        <taxon>Magnoliopsida</taxon>
        <taxon>eudicotyledons</taxon>
        <taxon>Gunneridae</taxon>
        <taxon>Pentapetalae</taxon>
        <taxon>rosids</taxon>
        <taxon>fabids</taxon>
        <taxon>Fabales</taxon>
        <taxon>Fabaceae</taxon>
        <taxon>Papilionoideae</taxon>
        <taxon>50 kb inversion clade</taxon>
        <taxon>NPAAA clade</taxon>
        <taxon>Hologalegina</taxon>
        <taxon>IRL clade</taxon>
        <taxon>Trifolieae</taxon>
        <taxon>Trifolium</taxon>
    </lineage>
</organism>
<evidence type="ECO:0000313" key="13">
    <source>
        <dbReference type="Proteomes" id="UP000236291"/>
    </source>
</evidence>
<gene>
    <name evidence="12" type="ORF">L195_g014864</name>
</gene>
<dbReference type="InterPro" id="IPR036640">
    <property type="entry name" value="ABC1_TM_sf"/>
</dbReference>
<evidence type="ECO:0000256" key="7">
    <source>
        <dbReference type="ARBA" id="ARBA00022989"/>
    </source>
</evidence>
<protein>
    <submittedName>
        <fullName evidence="12">ABC transporter B family member 15-like protein</fullName>
    </submittedName>
</protein>